<dbReference type="EMBL" id="FOSP01000068">
    <property type="protein sequence ID" value="SFL36448.1"/>
    <property type="molecule type" value="Genomic_DNA"/>
</dbReference>
<evidence type="ECO:0000313" key="3">
    <source>
        <dbReference type="Proteomes" id="UP000199533"/>
    </source>
</evidence>
<reference evidence="3" key="1">
    <citation type="submission" date="2016-10" db="EMBL/GenBank/DDBJ databases">
        <authorList>
            <person name="Varghese N."/>
            <person name="Submissions S."/>
        </authorList>
    </citation>
    <scope>NUCLEOTIDE SEQUENCE [LARGE SCALE GENOMIC DNA]</scope>
    <source>
        <strain evidence="3">Nm69</strain>
    </source>
</reference>
<accession>A0A1I4H2E5</accession>
<evidence type="ECO:0000313" key="2">
    <source>
        <dbReference type="EMBL" id="SFL36448.1"/>
    </source>
</evidence>
<organism evidence="2 3">
    <name type="scientific">Nitrosomonas aestuarii</name>
    <dbReference type="NCBI Taxonomy" id="52441"/>
    <lineage>
        <taxon>Bacteria</taxon>
        <taxon>Pseudomonadati</taxon>
        <taxon>Pseudomonadota</taxon>
        <taxon>Betaproteobacteria</taxon>
        <taxon>Nitrosomonadales</taxon>
        <taxon>Nitrosomonadaceae</taxon>
        <taxon>Nitrosomonas</taxon>
    </lineage>
</organism>
<dbReference type="STRING" id="52441.SAMN05216302_106811"/>
<proteinExistence type="predicted"/>
<dbReference type="AlphaFoldDB" id="A0A1I4H2E5"/>
<gene>
    <name evidence="2" type="ORF">SAMN05216302_106811</name>
</gene>
<evidence type="ECO:0000256" key="1">
    <source>
        <dbReference type="SAM" id="MobiDB-lite"/>
    </source>
</evidence>
<sequence>PESTMISSHHRNSKKDIAPRLGPEPGARGLTVREPGVICTSALSTRKRCGYGAIML</sequence>
<protein>
    <submittedName>
        <fullName evidence="2">Uncharacterized protein</fullName>
    </submittedName>
</protein>
<keyword evidence="3" id="KW-1185">Reference proteome</keyword>
<name>A0A1I4H2E5_9PROT</name>
<feature type="region of interest" description="Disordered" evidence="1">
    <location>
        <begin position="1"/>
        <end position="33"/>
    </location>
</feature>
<dbReference type="Proteomes" id="UP000199533">
    <property type="component" value="Unassembled WGS sequence"/>
</dbReference>
<feature type="non-terminal residue" evidence="2">
    <location>
        <position position="1"/>
    </location>
</feature>